<protein>
    <submittedName>
        <fullName evidence="2">5'-3' deoxyribonucleotidase</fullName>
    </submittedName>
</protein>
<name>A0A146KHD4_9EUKA</name>
<sequence>MEPNENSILFDLDETLFSMKSTMLRRINKKYNGLHQFEQVPITQHMFNRNGLLAMSYTLNSIIQPRLYCDQCIYPQVFRLIKKLIDSEFDVWFVTMPQSSHHRQHSIEEKRAQIQRYFGTKASEKIIFKERKYEVAGKYLIDDNINLLKDEHQARWKAIIMKQPHTRDVKCERSITPENCVEKFFCIFNRDQKTFV</sequence>
<dbReference type="AlphaFoldDB" id="A0A146KHD4"/>
<dbReference type="InterPro" id="IPR010708">
    <property type="entry name" value="5'(3')-deoxyribonucleotidase"/>
</dbReference>
<feature type="active site" description="Proton donor" evidence="1">
    <location>
        <position position="13"/>
    </location>
</feature>
<dbReference type="SUPFAM" id="SSF56784">
    <property type="entry name" value="HAD-like"/>
    <property type="match status" value="1"/>
</dbReference>
<dbReference type="EMBL" id="GDID01001795">
    <property type="protein sequence ID" value="JAP94811.1"/>
    <property type="molecule type" value="Transcribed_RNA"/>
</dbReference>
<dbReference type="PANTHER" id="PTHR16504">
    <property type="entry name" value="5'(3')-DEOXYRIBONUCLEOTIDASE"/>
    <property type="match status" value="1"/>
</dbReference>
<evidence type="ECO:0000313" key="2">
    <source>
        <dbReference type="EMBL" id="JAP94811.1"/>
    </source>
</evidence>
<dbReference type="Pfam" id="PF06941">
    <property type="entry name" value="NT5C"/>
    <property type="match status" value="1"/>
</dbReference>
<organism evidence="2">
    <name type="scientific">Trepomonas sp. PC1</name>
    <dbReference type="NCBI Taxonomy" id="1076344"/>
    <lineage>
        <taxon>Eukaryota</taxon>
        <taxon>Metamonada</taxon>
        <taxon>Diplomonadida</taxon>
        <taxon>Hexamitidae</taxon>
        <taxon>Hexamitinae</taxon>
        <taxon>Trepomonas</taxon>
    </lineage>
</organism>
<dbReference type="InterPro" id="IPR036412">
    <property type="entry name" value="HAD-like_sf"/>
</dbReference>
<dbReference type="Gene3D" id="3.40.50.1000">
    <property type="entry name" value="HAD superfamily/HAD-like"/>
    <property type="match status" value="1"/>
</dbReference>
<feature type="non-terminal residue" evidence="2">
    <location>
        <position position="1"/>
    </location>
</feature>
<evidence type="ECO:0000256" key="1">
    <source>
        <dbReference type="PIRSR" id="PIRSR610708-1"/>
    </source>
</evidence>
<proteinExistence type="predicted"/>
<reference evidence="2" key="1">
    <citation type="submission" date="2015-07" db="EMBL/GenBank/DDBJ databases">
        <title>Adaptation to a free-living lifestyle via gene acquisitions in the diplomonad Trepomonas sp. PC1.</title>
        <authorList>
            <person name="Xu F."/>
            <person name="Jerlstrom-Hultqvist J."/>
            <person name="Kolisko M."/>
            <person name="Simpson A.G.B."/>
            <person name="Roger A.J."/>
            <person name="Svard S.G."/>
            <person name="Andersson J.O."/>
        </authorList>
    </citation>
    <scope>NUCLEOTIDE SEQUENCE</scope>
    <source>
        <strain evidence="2">PC1</strain>
    </source>
</reference>
<dbReference type="GO" id="GO:0009223">
    <property type="term" value="P:pyrimidine deoxyribonucleotide catabolic process"/>
    <property type="evidence" value="ECO:0007669"/>
    <property type="project" value="TreeGrafter"/>
</dbReference>
<dbReference type="Gene3D" id="1.10.40.40">
    <property type="entry name" value="Deoxyribonucleotidase, domain 2"/>
    <property type="match status" value="1"/>
</dbReference>
<gene>
    <name evidence="2" type="ORF">TPC1_12405</name>
</gene>
<accession>A0A146KHD4</accession>
<dbReference type="InterPro" id="IPR023214">
    <property type="entry name" value="HAD_sf"/>
</dbReference>
<dbReference type="PANTHER" id="PTHR16504:SF4">
    <property type="entry name" value="5'(3')-DEOXYRIBONUCLEOTIDASE"/>
    <property type="match status" value="1"/>
</dbReference>
<feature type="active site" description="Nucleophile" evidence="1">
    <location>
        <position position="11"/>
    </location>
</feature>
<dbReference type="GO" id="GO:0008253">
    <property type="term" value="F:5'-nucleotidase activity"/>
    <property type="evidence" value="ECO:0007669"/>
    <property type="project" value="InterPro"/>
</dbReference>